<feature type="transmembrane region" description="Helical" evidence="7">
    <location>
        <begin position="525"/>
        <end position="548"/>
    </location>
</feature>
<feature type="compositionally biased region" description="Polar residues" evidence="6">
    <location>
        <begin position="251"/>
        <end position="272"/>
    </location>
</feature>
<dbReference type="EnsemblMetazoa" id="SMAR004493-RA">
    <property type="protein sequence ID" value="SMAR004493-PA"/>
    <property type="gene ID" value="SMAR004493"/>
</dbReference>
<feature type="domain" description="PHTF1/2 N-terminal" evidence="8">
    <location>
        <begin position="3"/>
        <end position="165"/>
    </location>
</feature>
<name>T1ITP0_STRMM</name>
<dbReference type="PANTHER" id="PTHR12680:SF6">
    <property type="entry name" value="PROTEIN PHTF"/>
    <property type="match status" value="1"/>
</dbReference>
<feature type="transmembrane region" description="Helical" evidence="7">
    <location>
        <begin position="144"/>
        <end position="166"/>
    </location>
</feature>
<feature type="transmembrane region" description="Helical" evidence="7">
    <location>
        <begin position="467"/>
        <end position="485"/>
    </location>
</feature>
<comment type="subcellular location">
    <subcellularLocation>
        <location evidence="1">Membrane</location>
        <topology evidence="1">Multi-pass membrane protein</topology>
    </subcellularLocation>
</comment>
<dbReference type="Pfam" id="PF12129">
    <property type="entry name" value="PHTF1-2_N"/>
    <property type="match status" value="1"/>
</dbReference>
<dbReference type="Proteomes" id="UP000014500">
    <property type="component" value="Unassembled WGS sequence"/>
</dbReference>
<evidence type="ECO:0000256" key="7">
    <source>
        <dbReference type="SAM" id="Phobius"/>
    </source>
</evidence>
<evidence type="ECO:0000256" key="5">
    <source>
        <dbReference type="ARBA" id="ARBA00023180"/>
    </source>
</evidence>
<feature type="compositionally biased region" description="Basic residues" evidence="6">
    <location>
        <begin position="173"/>
        <end position="187"/>
    </location>
</feature>
<dbReference type="eggNOG" id="ENOG502QQGQ">
    <property type="taxonomic scope" value="Eukaryota"/>
</dbReference>
<keyword evidence="10" id="KW-1185">Reference proteome</keyword>
<organism evidence="9 10">
    <name type="scientific">Strigamia maritima</name>
    <name type="common">European centipede</name>
    <name type="synonym">Geophilus maritimus</name>
    <dbReference type="NCBI Taxonomy" id="126957"/>
    <lineage>
        <taxon>Eukaryota</taxon>
        <taxon>Metazoa</taxon>
        <taxon>Ecdysozoa</taxon>
        <taxon>Arthropoda</taxon>
        <taxon>Myriapoda</taxon>
        <taxon>Chilopoda</taxon>
        <taxon>Pleurostigmophora</taxon>
        <taxon>Geophilomorpha</taxon>
        <taxon>Linotaeniidae</taxon>
        <taxon>Strigamia</taxon>
    </lineage>
</organism>
<reference evidence="10" key="1">
    <citation type="submission" date="2011-05" db="EMBL/GenBank/DDBJ databases">
        <authorList>
            <person name="Richards S.R."/>
            <person name="Qu J."/>
            <person name="Jiang H."/>
            <person name="Jhangiani S.N."/>
            <person name="Agravi P."/>
            <person name="Goodspeed R."/>
            <person name="Gross S."/>
            <person name="Mandapat C."/>
            <person name="Jackson L."/>
            <person name="Mathew T."/>
            <person name="Pu L."/>
            <person name="Thornton R."/>
            <person name="Saada N."/>
            <person name="Wilczek-Boney K.B."/>
            <person name="Lee S."/>
            <person name="Kovar C."/>
            <person name="Wu Y."/>
            <person name="Scherer S.E."/>
            <person name="Worley K.C."/>
            <person name="Muzny D.M."/>
            <person name="Gibbs R."/>
        </authorList>
    </citation>
    <scope>NUCLEOTIDE SEQUENCE</scope>
    <source>
        <strain evidence="10">Brora</strain>
    </source>
</reference>
<dbReference type="InterPro" id="IPR021980">
    <property type="entry name" value="PHTF1/2_N"/>
</dbReference>
<evidence type="ECO:0000259" key="8">
    <source>
        <dbReference type="Pfam" id="PF12129"/>
    </source>
</evidence>
<protein>
    <recommendedName>
        <fullName evidence="8">PHTF1/2 N-terminal domain-containing protein</fullName>
    </recommendedName>
</protein>
<keyword evidence="4 7" id="KW-0472">Membrane</keyword>
<feature type="compositionally biased region" description="Basic and acidic residues" evidence="6">
    <location>
        <begin position="277"/>
        <end position="288"/>
    </location>
</feature>
<dbReference type="InterPro" id="IPR039775">
    <property type="entry name" value="PHTF1/2"/>
</dbReference>
<reference evidence="9" key="2">
    <citation type="submission" date="2015-02" db="UniProtKB">
        <authorList>
            <consortium name="EnsemblMetazoa"/>
        </authorList>
    </citation>
    <scope>IDENTIFICATION</scope>
</reference>
<feature type="compositionally biased region" description="Low complexity" evidence="6">
    <location>
        <begin position="349"/>
        <end position="358"/>
    </location>
</feature>
<evidence type="ECO:0000256" key="2">
    <source>
        <dbReference type="ARBA" id="ARBA00022692"/>
    </source>
</evidence>
<dbReference type="PANTHER" id="PTHR12680">
    <property type="entry name" value="PUTATIVE HOMEODOMAIN TRANSCRIPTION FACTOR PHTF"/>
    <property type="match status" value="1"/>
</dbReference>
<dbReference type="GO" id="GO:0005783">
    <property type="term" value="C:endoplasmic reticulum"/>
    <property type="evidence" value="ECO:0007669"/>
    <property type="project" value="InterPro"/>
</dbReference>
<keyword evidence="2 7" id="KW-0812">Transmembrane</keyword>
<dbReference type="EMBL" id="JH431493">
    <property type="status" value="NOT_ANNOTATED_CDS"/>
    <property type="molecule type" value="Genomic_DNA"/>
</dbReference>
<feature type="transmembrane region" description="Helical" evidence="7">
    <location>
        <begin position="608"/>
        <end position="629"/>
    </location>
</feature>
<evidence type="ECO:0000256" key="1">
    <source>
        <dbReference type="ARBA" id="ARBA00004141"/>
    </source>
</evidence>
<keyword evidence="5" id="KW-0325">Glycoprotein</keyword>
<dbReference type="HOGENOM" id="CLU_013937_0_0_1"/>
<evidence type="ECO:0000256" key="3">
    <source>
        <dbReference type="ARBA" id="ARBA00022989"/>
    </source>
</evidence>
<evidence type="ECO:0000256" key="4">
    <source>
        <dbReference type="ARBA" id="ARBA00023136"/>
    </source>
</evidence>
<feature type="transmembrane region" description="Helical" evidence="7">
    <location>
        <begin position="635"/>
        <end position="656"/>
    </location>
</feature>
<feature type="transmembrane region" description="Helical" evidence="7">
    <location>
        <begin position="95"/>
        <end position="117"/>
    </location>
</feature>
<sequence>MFLNSALIWYQRKIGTYDSQMWEKTVEQRILRGLGNVPKKTARLKTELIDLDLVRGSTFPKAKPHYGAAVAAQRGIVRVLFLPLYFNWWKRQTNIWVSSLLLIIYILQFCNTFTYFFHSISPKDGNLDNQECDFALQDISLVEILLPIILMIILGVMHSQVVATVLTSERRPCRAKQKRKRVKKKLSSKTASGTGSTERSSCSSFPFAFYFGDDSLGNTKASSTSHNMKPSKRETEKKIGRNDTSCEENRQNMNKCQASNGSLFKTSESSPQAAHIGSDDKSDVDTRNDSAVQDISSGDVETDLLPSDVEVNKNALLKQPRQVNFDTRRCLTRRRVPRSITFSQNGRQNDSSCNSSCESEADTTSPNTPLKEQTCDGDWVMTTNTEGDNSYSSNMETDEGLVNEDPFGWKLQNNSVATVPAPTLPTSDKVSCTIWEGKQVHKVDFSVLDICSVIIQRVDNTTIGTDYLVAGLGFATMVAFLPAALRIHDTLTTQSEELHTNGNSTTDFVVTLMFLGIGTTLKTRAVVLAAKLNNFCLSMLFFFLLSVAERTFKQRFLYAKLFSHLTSSRRARKSDIPHFRLNKVGNIKTWLSVRSYLKRHGPQRSVDVIVSAAFMLAFIVICFLCFQLMKDSENFGHALLHWELVVWTLALGVYLLRFMTLGTKINKKYGNPSVLITEQINLYLQMEQKPHKKEGLSLANNVLKLAADLLKELESPFKISGLSANPYLYNITKLVILSAFSAVIKEVLGFKLKLYKIKI</sequence>
<feature type="region of interest" description="Disordered" evidence="6">
    <location>
        <begin position="219"/>
        <end position="295"/>
    </location>
</feature>
<feature type="compositionally biased region" description="Polar residues" evidence="6">
    <location>
        <begin position="219"/>
        <end position="228"/>
    </location>
</feature>
<dbReference type="AlphaFoldDB" id="T1ITP0"/>
<proteinExistence type="predicted"/>
<feature type="compositionally biased region" description="Basic and acidic residues" evidence="6">
    <location>
        <begin position="231"/>
        <end position="241"/>
    </location>
</feature>
<evidence type="ECO:0000313" key="9">
    <source>
        <dbReference type="EnsemblMetazoa" id="SMAR004493-PA"/>
    </source>
</evidence>
<evidence type="ECO:0000313" key="10">
    <source>
        <dbReference type="Proteomes" id="UP000014500"/>
    </source>
</evidence>
<accession>T1ITP0</accession>
<keyword evidence="3 7" id="KW-1133">Transmembrane helix</keyword>
<dbReference type="PhylomeDB" id="T1ITP0"/>
<dbReference type="OMA" id="IPTFCRL"/>
<evidence type="ECO:0000256" key="6">
    <source>
        <dbReference type="SAM" id="MobiDB-lite"/>
    </source>
</evidence>
<feature type="compositionally biased region" description="Polar residues" evidence="6">
    <location>
        <begin position="190"/>
        <end position="201"/>
    </location>
</feature>
<dbReference type="STRING" id="126957.T1ITP0"/>
<feature type="region of interest" description="Disordered" evidence="6">
    <location>
        <begin position="338"/>
        <end position="375"/>
    </location>
</feature>
<feature type="region of interest" description="Disordered" evidence="6">
    <location>
        <begin position="173"/>
        <end position="201"/>
    </location>
</feature>
<dbReference type="GO" id="GO:0016020">
    <property type="term" value="C:membrane"/>
    <property type="evidence" value="ECO:0007669"/>
    <property type="project" value="UniProtKB-SubCell"/>
</dbReference>